<evidence type="ECO:0000313" key="3">
    <source>
        <dbReference type="Proteomes" id="UP000193006"/>
    </source>
</evidence>
<keyword evidence="1" id="KW-0472">Membrane</keyword>
<name>A0A1X9MGT0_9BACI</name>
<dbReference type="RefSeq" id="WP_157076734.1">
    <property type="nucleotide sequence ID" value="NZ_CP020814.1"/>
</dbReference>
<sequence length="46" mass="5029">MTKTVRTWLFSAIAILVAVIIGYYVLTAENEPNLHQHGSVISSNLG</sequence>
<gene>
    <name evidence="2" type="ORF">BkAM31D_13220</name>
</gene>
<dbReference type="STRING" id="199441.BkAM31D_13220"/>
<keyword evidence="3" id="KW-1185">Reference proteome</keyword>
<proteinExistence type="predicted"/>
<dbReference type="KEGG" id="bkw:BkAM31D_13220"/>
<evidence type="ECO:0000256" key="1">
    <source>
        <dbReference type="SAM" id="Phobius"/>
    </source>
</evidence>
<organism evidence="2 3">
    <name type="scientific">Halalkalibacter krulwichiae</name>
    <dbReference type="NCBI Taxonomy" id="199441"/>
    <lineage>
        <taxon>Bacteria</taxon>
        <taxon>Bacillati</taxon>
        <taxon>Bacillota</taxon>
        <taxon>Bacilli</taxon>
        <taxon>Bacillales</taxon>
        <taxon>Bacillaceae</taxon>
        <taxon>Halalkalibacter</taxon>
    </lineage>
</organism>
<keyword evidence="1" id="KW-1133">Transmembrane helix</keyword>
<reference evidence="2 3" key="1">
    <citation type="submission" date="2017-04" db="EMBL/GenBank/DDBJ databases">
        <title>Bacillus krulwichiae AM31D Genome sequencing and assembly.</title>
        <authorList>
            <person name="Krulwich T.A."/>
            <person name="Anastor L."/>
            <person name="Ehrlich R."/>
            <person name="Ehrlich G.D."/>
            <person name="Janto B."/>
        </authorList>
    </citation>
    <scope>NUCLEOTIDE SEQUENCE [LARGE SCALE GENOMIC DNA]</scope>
    <source>
        <strain evidence="2 3">AM31D</strain>
    </source>
</reference>
<dbReference type="AlphaFoldDB" id="A0A1X9MGT0"/>
<keyword evidence="1" id="KW-0812">Transmembrane</keyword>
<protein>
    <submittedName>
        <fullName evidence="2">Uncharacterized protein</fullName>
    </submittedName>
</protein>
<evidence type="ECO:0000313" key="2">
    <source>
        <dbReference type="EMBL" id="ARK30711.1"/>
    </source>
</evidence>
<dbReference type="EMBL" id="CP020814">
    <property type="protein sequence ID" value="ARK30711.1"/>
    <property type="molecule type" value="Genomic_DNA"/>
</dbReference>
<feature type="transmembrane region" description="Helical" evidence="1">
    <location>
        <begin position="7"/>
        <end position="26"/>
    </location>
</feature>
<accession>A0A1X9MGT0</accession>
<dbReference type="Proteomes" id="UP000193006">
    <property type="component" value="Chromosome"/>
</dbReference>